<dbReference type="CDD" id="cd01561">
    <property type="entry name" value="CBS_like"/>
    <property type="match status" value="1"/>
</dbReference>
<dbReference type="InterPro" id="IPR036052">
    <property type="entry name" value="TrpB-like_PALP_sf"/>
</dbReference>
<dbReference type="GO" id="GO:0009069">
    <property type="term" value="P:serine family amino acid metabolic process"/>
    <property type="evidence" value="ECO:0007669"/>
    <property type="project" value="UniProtKB-ARBA"/>
</dbReference>
<evidence type="ECO:0000313" key="6">
    <source>
        <dbReference type="EMBL" id="CAE0557145.1"/>
    </source>
</evidence>
<name>A0A7S3SKW1_EMIHU</name>
<gene>
    <name evidence="6" type="ORF">EHUX00137_LOCUS22218</name>
</gene>
<evidence type="ECO:0000256" key="4">
    <source>
        <dbReference type="SAM" id="MobiDB-lite"/>
    </source>
</evidence>
<evidence type="ECO:0000259" key="5">
    <source>
        <dbReference type="Pfam" id="PF00291"/>
    </source>
</evidence>
<protein>
    <recommendedName>
        <fullName evidence="5">Tryptophan synthase beta chain-like PALP domain-containing protein</fullName>
    </recommendedName>
</protein>
<feature type="compositionally biased region" description="Basic residues" evidence="4">
    <location>
        <begin position="209"/>
        <end position="218"/>
    </location>
</feature>
<proteinExistence type="inferred from homology"/>
<dbReference type="GO" id="GO:0044272">
    <property type="term" value="P:sulfur compound biosynthetic process"/>
    <property type="evidence" value="ECO:0007669"/>
    <property type="project" value="UniProtKB-ARBA"/>
</dbReference>
<feature type="compositionally biased region" description="Basic residues" evidence="4">
    <location>
        <begin position="260"/>
        <end position="276"/>
    </location>
</feature>
<sequence length="436" mass="46944">MDTAPLPPACSYLETVGNTPMVKLDRCVPAASKQATILCKLEMQNPGGSLKDRIALNMIEEAEARGDITPGKTTIIDFTSGNTGIGYAMVAAAKGYKCIVIMPKVRPMLERYLICRQFGAEVHLFNPSLGAPGALKYVKDQLAANPHYWWPNQLGNPDNPAVHERTTGPEIWKQAGGAVDYFIHGIGTGGCVAGVGKYLKSVNPKCRVTAHAHTRTHRSTTPLSGLSMSPSLDVAPLPHTSVGRSSPPPGDRARADRGARAHRRFAQAARRRRLGARRPLPVPRRLRQGARGAVGRTARRRRRVGARRDLGGRRDVPAGDVGRGNDGWALVGRGHQVRLRRGGAPGGQGVDHRGRAAESRHPLRRPPALGRRQRRGERGAAPGRGAVLGQGAAHPALGLGGVQEGVSCLRPHRPRARQAERVYYYVGRVEVAVVLP</sequence>
<dbReference type="InterPro" id="IPR050214">
    <property type="entry name" value="Cys_Synth/Cystath_Beta-Synth"/>
</dbReference>
<dbReference type="FunFam" id="3.40.50.1100:FF:000003">
    <property type="entry name" value="Cystathionine beta-synthase"/>
    <property type="match status" value="1"/>
</dbReference>
<dbReference type="GO" id="GO:0006534">
    <property type="term" value="P:cysteine metabolic process"/>
    <property type="evidence" value="ECO:0007669"/>
    <property type="project" value="UniProtKB-ARBA"/>
</dbReference>
<feature type="region of interest" description="Disordered" evidence="4">
    <location>
        <begin position="209"/>
        <end position="392"/>
    </location>
</feature>
<accession>A0A7S3SKW1</accession>
<dbReference type="EMBL" id="HBIR01028743">
    <property type="protein sequence ID" value="CAE0557145.1"/>
    <property type="molecule type" value="Transcribed_RNA"/>
</dbReference>
<feature type="domain" description="Tryptophan synthase beta chain-like PALP" evidence="5">
    <location>
        <begin position="15"/>
        <end position="211"/>
    </location>
</feature>
<dbReference type="AlphaFoldDB" id="A0A7S3SKW1"/>
<evidence type="ECO:0000256" key="2">
    <source>
        <dbReference type="ARBA" id="ARBA00007103"/>
    </source>
</evidence>
<comment type="similarity">
    <text evidence="2">Belongs to the cysteine synthase/cystathionine beta-synthase family.</text>
</comment>
<evidence type="ECO:0000256" key="3">
    <source>
        <dbReference type="ARBA" id="ARBA00022898"/>
    </source>
</evidence>
<dbReference type="PANTHER" id="PTHR10314">
    <property type="entry name" value="CYSTATHIONINE BETA-SYNTHASE"/>
    <property type="match status" value="1"/>
</dbReference>
<dbReference type="InterPro" id="IPR001926">
    <property type="entry name" value="TrpB-like_PALP"/>
</dbReference>
<organism evidence="6">
    <name type="scientific">Emiliania huxleyi</name>
    <name type="common">Coccolithophore</name>
    <name type="synonym">Pontosphaera huxleyi</name>
    <dbReference type="NCBI Taxonomy" id="2903"/>
    <lineage>
        <taxon>Eukaryota</taxon>
        <taxon>Haptista</taxon>
        <taxon>Haptophyta</taxon>
        <taxon>Prymnesiophyceae</taxon>
        <taxon>Isochrysidales</taxon>
        <taxon>Noelaerhabdaceae</taxon>
        <taxon>Emiliania</taxon>
    </lineage>
</organism>
<dbReference type="Gene3D" id="3.40.50.1100">
    <property type="match status" value="2"/>
</dbReference>
<reference evidence="6" key="1">
    <citation type="submission" date="2021-01" db="EMBL/GenBank/DDBJ databases">
        <authorList>
            <person name="Corre E."/>
            <person name="Pelletier E."/>
            <person name="Niang G."/>
            <person name="Scheremetjew M."/>
            <person name="Finn R."/>
            <person name="Kale V."/>
            <person name="Holt S."/>
            <person name="Cochrane G."/>
            <person name="Meng A."/>
            <person name="Brown T."/>
            <person name="Cohen L."/>
        </authorList>
    </citation>
    <scope>NUCLEOTIDE SEQUENCE</scope>
    <source>
        <strain evidence="6">379</strain>
    </source>
</reference>
<dbReference type="SUPFAM" id="SSF53686">
    <property type="entry name" value="Tryptophan synthase beta subunit-like PLP-dependent enzymes"/>
    <property type="match status" value="1"/>
</dbReference>
<feature type="compositionally biased region" description="Basic and acidic residues" evidence="4">
    <location>
        <begin position="306"/>
        <end position="317"/>
    </location>
</feature>
<comment type="cofactor">
    <cofactor evidence="1">
        <name>pyridoxal 5'-phosphate</name>
        <dbReference type="ChEBI" id="CHEBI:597326"/>
    </cofactor>
</comment>
<keyword evidence="3" id="KW-0663">Pyridoxal phosphate</keyword>
<feature type="compositionally biased region" description="Basic and acidic residues" evidence="4">
    <location>
        <begin position="350"/>
        <end position="361"/>
    </location>
</feature>
<dbReference type="Pfam" id="PF00291">
    <property type="entry name" value="PALP"/>
    <property type="match status" value="1"/>
</dbReference>
<evidence type="ECO:0000256" key="1">
    <source>
        <dbReference type="ARBA" id="ARBA00001933"/>
    </source>
</evidence>